<keyword evidence="8" id="KW-0675">Receptor</keyword>
<keyword evidence="5" id="KW-0732">Signal</keyword>
<dbReference type="SUPFAM" id="SSF49464">
    <property type="entry name" value="Carboxypeptidase regulatory domain-like"/>
    <property type="match status" value="1"/>
</dbReference>
<keyword evidence="9" id="KW-1185">Reference proteome</keyword>
<dbReference type="PANTHER" id="PTHR40980:SF5">
    <property type="entry name" value="TONB-DEPENDENT RECEPTOR"/>
    <property type="match status" value="1"/>
</dbReference>
<evidence type="ECO:0000256" key="2">
    <source>
        <dbReference type="ARBA" id="ARBA00023136"/>
    </source>
</evidence>
<comment type="caution">
    <text evidence="8">The sequence shown here is derived from an EMBL/GenBank/DDBJ whole genome shotgun (WGS) entry which is preliminary data.</text>
</comment>
<accession>A0ABW3CV36</accession>
<proteinExistence type="inferred from homology"/>
<dbReference type="InterPro" id="IPR012910">
    <property type="entry name" value="Plug_dom"/>
</dbReference>
<dbReference type="PANTHER" id="PTHR40980">
    <property type="entry name" value="PLUG DOMAIN-CONTAINING PROTEIN"/>
    <property type="match status" value="1"/>
</dbReference>
<keyword evidence="3" id="KW-0998">Cell outer membrane</keyword>
<dbReference type="Gene3D" id="2.40.170.20">
    <property type="entry name" value="TonB-dependent receptor, beta-barrel domain"/>
    <property type="match status" value="1"/>
</dbReference>
<protein>
    <submittedName>
        <fullName evidence="8">TonB-dependent receptor domain-containing protein</fullName>
    </submittedName>
</protein>
<dbReference type="Proteomes" id="UP001596978">
    <property type="component" value="Unassembled WGS sequence"/>
</dbReference>
<dbReference type="InterPro" id="IPR036942">
    <property type="entry name" value="Beta-barrel_TonB_sf"/>
</dbReference>
<keyword evidence="4" id="KW-0798">TonB box</keyword>
<evidence type="ECO:0000256" key="1">
    <source>
        <dbReference type="ARBA" id="ARBA00004442"/>
    </source>
</evidence>
<evidence type="ECO:0000256" key="5">
    <source>
        <dbReference type="SAM" id="SignalP"/>
    </source>
</evidence>
<evidence type="ECO:0000259" key="6">
    <source>
        <dbReference type="Pfam" id="PF00593"/>
    </source>
</evidence>
<feature type="signal peptide" evidence="5">
    <location>
        <begin position="1"/>
        <end position="18"/>
    </location>
</feature>
<feature type="domain" description="TonB-dependent receptor plug" evidence="7">
    <location>
        <begin position="132"/>
        <end position="229"/>
    </location>
</feature>
<evidence type="ECO:0000256" key="3">
    <source>
        <dbReference type="ARBA" id="ARBA00023237"/>
    </source>
</evidence>
<evidence type="ECO:0000313" key="9">
    <source>
        <dbReference type="Proteomes" id="UP001596978"/>
    </source>
</evidence>
<gene>
    <name evidence="8" type="ORF">ACFQ1M_02395</name>
</gene>
<dbReference type="Pfam" id="PF13715">
    <property type="entry name" value="CarbopepD_reg_2"/>
    <property type="match status" value="1"/>
</dbReference>
<feature type="chain" id="PRO_5045850832" evidence="5">
    <location>
        <begin position="19"/>
        <end position="934"/>
    </location>
</feature>
<dbReference type="EMBL" id="JBHTJH010000003">
    <property type="protein sequence ID" value="MFD0861045.1"/>
    <property type="molecule type" value="Genomic_DNA"/>
</dbReference>
<dbReference type="Gene3D" id="2.60.40.1120">
    <property type="entry name" value="Carboxypeptidase-like, regulatory domain"/>
    <property type="match status" value="1"/>
</dbReference>
<dbReference type="Pfam" id="PF00593">
    <property type="entry name" value="TonB_dep_Rec_b-barrel"/>
    <property type="match status" value="1"/>
</dbReference>
<dbReference type="Pfam" id="PF07715">
    <property type="entry name" value="Plug"/>
    <property type="match status" value="1"/>
</dbReference>
<dbReference type="Gene3D" id="2.170.130.10">
    <property type="entry name" value="TonB-dependent receptor, plug domain"/>
    <property type="match status" value="1"/>
</dbReference>
<evidence type="ECO:0000256" key="4">
    <source>
        <dbReference type="RuleBase" id="RU003357"/>
    </source>
</evidence>
<organism evidence="8 9">
    <name type="scientific">Sungkyunkwania multivorans</name>
    <dbReference type="NCBI Taxonomy" id="1173618"/>
    <lineage>
        <taxon>Bacteria</taxon>
        <taxon>Pseudomonadati</taxon>
        <taxon>Bacteroidota</taxon>
        <taxon>Flavobacteriia</taxon>
        <taxon>Flavobacteriales</taxon>
        <taxon>Flavobacteriaceae</taxon>
        <taxon>Sungkyunkwania</taxon>
    </lineage>
</organism>
<keyword evidence="2 4" id="KW-0472">Membrane</keyword>
<comment type="similarity">
    <text evidence="4">Belongs to the TonB-dependent receptor family.</text>
</comment>
<dbReference type="RefSeq" id="WP_386403321.1">
    <property type="nucleotide sequence ID" value="NZ_JBHTJH010000003.1"/>
</dbReference>
<reference evidence="9" key="1">
    <citation type="journal article" date="2019" name="Int. J. Syst. Evol. Microbiol.">
        <title>The Global Catalogue of Microorganisms (GCM) 10K type strain sequencing project: providing services to taxonomists for standard genome sequencing and annotation.</title>
        <authorList>
            <consortium name="The Broad Institute Genomics Platform"/>
            <consortium name="The Broad Institute Genome Sequencing Center for Infectious Disease"/>
            <person name="Wu L."/>
            <person name="Ma J."/>
        </authorList>
    </citation>
    <scope>NUCLEOTIDE SEQUENCE [LARGE SCALE GENOMIC DNA]</scope>
    <source>
        <strain evidence="9">CCUG 62952</strain>
    </source>
</reference>
<dbReference type="InterPro" id="IPR037066">
    <property type="entry name" value="Plug_dom_sf"/>
</dbReference>
<dbReference type="InterPro" id="IPR008969">
    <property type="entry name" value="CarboxyPept-like_regulatory"/>
</dbReference>
<evidence type="ECO:0000259" key="7">
    <source>
        <dbReference type="Pfam" id="PF07715"/>
    </source>
</evidence>
<dbReference type="InterPro" id="IPR000531">
    <property type="entry name" value="Beta-barrel_TonB"/>
</dbReference>
<comment type="subcellular location">
    <subcellularLocation>
        <location evidence="1 4">Cell outer membrane</location>
    </subcellularLocation>
</comment>
<dbReference type="SUPFAM" id="SSF56935">
    <property type="entry name" value="Porins"/>
    <property type="match status" value="1"/>
</dbReference>
<name>A0ABW3CV36_9FLAO</name>
<feature type="domain" description="TonB-dependent receptor-like beta-barrel" evidence="6">
    <location>
        <begin position="433"/>
        <end position="897"/>
    </location>
</feature>
<evidence type="ECO:0000313" key="8">
    <source>
        <dbReference type="EMBL" id="MFD0861045.1"/>
    </source>
</evidence>
<sequence>MKRILALIAILAVAHVSAQNTGSIVGNITDKEMNNDPLPFANVLIKGTTKGTTTDFDGLYRIENLEPGSYTLVFSFVGYETVEISDIIVEGDKATTVDTAMGAGKAAQLEEVVVTTTVKRESEVALQLEQKKAAEIQTKIGAQELSRKGASDVATGLTKASGISRASDKLYVRGLGDRYNNAYLNGLPIPSLNPKLKLIDLGIFPTKIVENLGIYKAYSAELYGDFAGASVDIDTKDNPGSGFLEVGVSTGANSNALSNDFFLLNGGKYDFFGIEDGSRNVPAFVNIPNYNYVSTDIDFYPFDTSFNPEKRFNAPDGGANIIGGKSFQISETRRLDFLVSASFGQNHNTALNGIEAAYNSQGEPIGFGRFENVSRYQYSTNTTILGSIGYRWNNNNKIVATTLFVNDTQDELRSFVDGVGGEDTDVKIRLRRGTFEQNNLFTQQLTGEHKFNDRKYVLNWGAAYNKALGYTPDRRQLFFTELQNGNLVFGNRVSPDLANNQRFYQVLNEEDISGKFSMDINFDKDDTEAYQSKFTMGVDVRAKNRNFEADQLNYNLNGFINENVDFNNPDEFLNEGNFLNGLYVVQENLNPTRIYKADFKNFASFAVVQKKLGDKLTLNAGARLENFEQNVFYRQIEDLETSPFRSETINELFVLPSISFKYELNENANLRFAASKTVTLPKFTEVAPFLDEDVTEATLGNPIVTNSDNYNLDIKWEYFPESTGEAFAATLFGKYIENPIEKVYVASASNQNTFINSESAKVYGVEIEAKKNIGSLLGAAENNVWSVGLNATLMKTEVEIDPNTVTFNGSNIAPTNNNRRLQGASPFIINADISYSKEMKNHKLSSTLDFNVFGDRIYSAGGNGVGDIFERGYGTLNFNFKDEIGKHWELGLSAKNLLDPSIERFQDQADRGEEYITYDFNIGINFSLGVTYKF</sequence>